<dbReference type="AlphaFoldDB" id="A0AAV4XLF1"/>
<sequence>MKSWLNHFKRLAADSTAETACGGYRYPFLESEQRCQNRVDSAHSWRHFRIQFLSRCNKARLISRLSTTDSECGFHAAPSSR</sequence>
<accession>A0AAV4XLF1</accession>
<organism evidence="1 2">
    <name type="scientific">Caerostris extrusa</name>
    <name type="common">Bark spider</name>
    <name type="synonym">Caerostris bankana</name>
    <dbReference type="NCBI Taxonomy" id="172846"/>
    <lineage>
        <taxon>Eukaryota</taxon>
        <taxon>Metazoa</taxon>
        <taxon>Ecdysozoa</taxon>
        <taxon>Arthropoda</taxon>
        <taxon>Chelicerata</taxon>
        <taxon>Arachnida</taxon>
        <taxon>Araneae</taxon>
        <taxon>Araneomorphae</taxon>
        <taxon>Entelegynae</taxon>
        <taxon>Araneoidea</taxon>
        <taxon>Araneidae</taxon>
        <taxon>Caerostris</taxon>
    </lineage>
</organism>
<keyword evidence="2" id="KW-1185">Reference proteome</keyword>
<dbReference type="Proteomes" id="UP001054945">
    <property type="component" value="Unassembled WGS sequence"/>
</dbReference>
<reference evidence="1 2" key="1">
    <citation type="submission" date="2021-06" db="EMBL/GenBank/DDBJ databases">
        <title>Caerostris extrusa draft genome.</title>
        <authorList>
            <person name="Kono N."/>
            <person name="Arakawa K."/>
        </authorList>
    </citation>
    <scope>NUCLEOTIDE SEQUENCE [LARGE SCALE GENOMIC DNA]</scope>
</reference>
<evidence type="ECO:0000313" key="2">
    <source>
        <dbReference type="Proteomes" id="UP001054945"/>
    </source>
</evidence>
<name>A0AAV4XLF1_CAEEX</name>
<proteinExistence type="predicted"/>
<protein>
    <submittedName>
        <fullName evidence="1">Uncharacterized protein</fullName>
    </submittedName>
</protein>
<comment type="caution">
    <text evidence="1">The sequence shown here is derived from an EMBL/GenBank/DDBJ whole genome shotgun (WGS) entry which is preliminary data.</text>
</comment>
<evidence type="ECO:0000313" key="1">
    <source>
        <dbReference type="EMBL" id="GIY94859.1"/>
    </source>
</evidence>
<dbReference type="EMBL" id="BPLR01000443">
    <property type="protein sequence ID" value="GIY94859.1"/>
    <property type="molecule type" value="Genomic_DNA"/>
</dbReference>
<gene>
    <name evidence="1" type="ORF">CEXT_323721</name>
</gene>